<feature type="region of interest" description="Disordered" evidence="1">
    <location>
        <begin position="340"/>
        <end position="390"/>
    </location>
</feature>
<name>A0A9P6EN02_9AGAR</name>
<dbReference type="Gene3D" id="3.80.10.10">
    <property type="entry name" value="Ribonuclease Inhibitor"/>
    <property type="match status" value="1"/>
</dbReference>
<dbReference type="InterPro" id="IPR032675">
    <property type="entry name" value="LRR_dom_sf"/>
</dbReference>
<dbReference type="SUPFAM" id="SSF52047">
    <property type="entry name" value="RNI-like"/>
    <property type="match status" value="1"/>
</dbReference>
<sequence>MSNGFIDSLPPELINAILEKVPISDHQATVWSLMKANPRLPIRLSHLFQSIRITQPQQAILLYQHLRRHGPFQIDTNSDAEPHPISWIQDVLVECWTVDADVIINLLRLLPRLRTLSIWIGAHNFSPEHLEELFEKSIHGLLSLSIRFRPYVQRANYYQFLKGAYFDSLLFALAKWPAEDCCPVLSLVQDKFPEASQTFAQPIVFFRLDTCLSAFLHSGGWSSSLTAFQLRLPSRPVIRSMCGTPMAAGTGSFQTNLAPPNLEFLDLSTCAVLDSEIDTVLAHFSNMKHLILDGCPILRGDLREGDWNSLGKRCALVGSKRAKEREKMLKAWTEARSQAVQSAGLQNNQIRPQKQKRGRKGLATSTLSLRKPRSEPSYSLPPGTLTSQHAPDPELAAKVRVIPGPPTLKSLSFTISGSVQPEKLDAVRSEFEAGWAEGIAVLGVTRARLRTSAFNGHIRAMRITLIGAEESEQWDDGLDGLEDVDPEDESFLGKVDDGSNPLLAMLDAPVLCFAGYDEGHMHSKHCGHLVAERLMGAQPI</sequence>
<evidence type="ECO:0000313" key="3">
    <source>
        <dbReference type="Proteomes" id="UP000807306"/>
    </source>
</evidence>
<dbReference type="EMBL" id="MU157833">
    <property type="protein sequence ID" value="KAF9532110.1"/>
    <property type="molecule type" value="Genomic_DNA"/>
</dbReference>
<gene>
    <name evidence="2" type="ORF">CPB83DRAFT_760692</name>
</gene>
<keyword evidence="3" id="KW-1185">Reference proteome</keyword>
<organism evidence="2 3">
    <name type="scientific">Crepidotus variabilis</name>
    <dbReference type="NCBI Taxonomy" id="179855"/>
    <lineage>
        <taxon>Eukaryota</taxon>
        <taxon>Fungi</taxon>
        <taxon>Dikarya</taxon>
        <taxon>Basidiomycota</taxon>
        <taxon>Agaricomycotina</taxon>
        <taxon>Agaricomycetes</taxon>
        <taxon>Agaricomycetidae</taxon>
        <taxon>Agaricales</taxon>
        <taxon>Agaricineae</taxon>
        <taxon>Crepidotaceae</taxon>
        <taxon>Crepidotus</taxon>
    </lineage>
</organism>
<reference evidence="2" key="1">
    <citation type="submission" date="2020-11" db="EMBL/GenBank/DDBJ databases">
        <authorList>
            <consortium name="DOE Joint Genome Institute"/>
            <person name="Ahrendt S."/>
            <person name="Riley R."/>
            <person name="Andreopoulos W."/>
            <person name="Labutti K."/>
            <person name="Pangilinan J."/>
            <person name="Ruiz-Duenas F.J."/>
            <person name="Barrasa J.M."/>
            <person name="Sanchez-Garcia M."/>
            <person name="Camarero S."/>
            <person name="Miyauchi S."/>
            <person name="Serrano A."/>
            <person name="Linde D."/>
            <person name="Babiker R."/>
            <person name="Drula E."/>
            <person name="Ayuso-Fernandez I."/>
            <person name="Pacheco R."/>
            <person name="Padilla G."/>
            <person name="Ferreira P."/>
            <person name="Barriuso J."/>
            <person name="Kellner H."/>
            <person name="Castanera R."/>
            <person name="Alfaro M."/>
            <person name="Ramirez L."/>
            <person name="Pisabarro A.G."/>
            <person name="Kuo A."/>
            <person name="Tritt A."/>
            <person name="Lipzen A."/>
            <person name="He G."/>
            <person name="Yan M."/>
            <person name="Ng V."/>
            <person name="Cullen D."/>
            <person name="Martin F."/>
            <person name="Rosso M.-N."/>
            <person name="Henrissat B."/>
            <person name="Hibbett D."/>
            <person name="Martinez A.T."/>
            <person name="Grigoriev I.V."/>
        </authorList>
    </citation>
    <scope>NUCLEOTIDE SEQUENCE</scope>
    <source>
        <strain evidence="2">CBS 506.95</strain>
    </source>
</reference>
<evidence type="ECO:0000313" key="2">
    <source>
        <dbReference type="EMBL" id="KAF9532110.1"/>
    </source>
</evidence>
<comment type="caution">
    <text evidence="2">The sequence shown here is derived from an EMBL/GenBank/DDBJ whole genome shotgun (WGS) entry which is preliminary data.</text>
</comment>
<dbReference type="OrthoDB" id="3353982at2759"/>
<evidence type="ECO:0000256" key="1">
    <source>
        <dbReference type="SAM" id="MobiDB-lite"/>
    </source>
</evidence>
<dbReference type="AlphaFoldDB" id="A0A9P6EN02"/>
<accession>A0A9P6EN02</accession>
<evidence type="ECO:0008006" key="4">
    <source>
        <dbReference type="Google" id="ProtNLM"/>
    </source>
</evidence>
<protein>
    <recommendedName>
        <fullName evidence="4">F-box domain-containing protein</fullName>
    </recommendedName>
</protein>
<feature type="compositionally biased region" description="Polar residues" evidence="1">
    <location>
        <begin position="340"/>
        <end position="352"/>
    </location>
</feature>
<proteinExistence type="predicted"/>
<dbReference type="Proteomes" id="UP000807306">
    <property type="component" value="Unassembled WGS sequence"/>
</dbReference>